<dbReference type="Proteomes" id="UP000243706">
    <property type="component" value="Chromosome 1"/>
</dbReference>
<evidence type="ECO:0000313" key="4">
    <source>
        <dbReference type="Proteomes" id="UP000652995"/>
    </source>
</evidence>
<reference evidence="1" key="1">
    <citation type="journal article" date="2014" name="Int. J. Syst. Evol. Microbiol.">
        <title>Complete genome of a new Firmicutes species belonging to the dominant human colonic microbiota ('Ruminococcus bicirculans') reveals two chromosomes and a selective capacity to utilize plant glucans.</title>
        <authorList>
            <consortium name="NISC Comparative Sequencing Program"/>
            <person name="Wegmann U."/>
            <person name="Louis P."/>
            <person name="Goesmann A."/>
            <person name="Henrissat B."/>
            <person name="Duncan S.H."/>
            <person name="Flint H.J."/>
        </authorList>
    </citation>
    <scope>NUCLEOTIDE SEQUENCE</scope>
    <source>
        <strain evidence="1">CCM 4175</strain>
    </source>
</reference>
<gene>
    <name evidence="1" type="ORF">GCM10007183_00120</name>
    <name evidence="2" type="ORF">SAMEA4412661_00937</name>
</gene>
<reference evidence="4" key="3">
    <citation type="journal article" date="2019" name="Int. J. Syst. Evol. Microbiol.">
        <title>The Global Catalogue of Microorganisms (GCM) 10K type strain sequencing project: providing services to taxonomists for standard genome sequencing and annotation.</title>
        <authorList>
            <consortium name="The Broad Institute Genomics Platform"/>
            <consortium name="The Broad Institute Genome Sequencing Center for Infectious Disease"/>
            <person name="Wu L."/>
            <person name="Ma J."/>
        </authorList>
    </citation>
    <scope>NUCLEOTIDE SEQUENCE [LARGE SCALE GENOMIC DNA]</scope>
    <source>
        <strain evidence="4">CCM 4175</strain>
    </source>
</reference>
<sequence length="61" mass="6865">MVLTLKNVTVFLTGSVGHVDACPFYNVNLTYEIGIINFNNLKNQPLKIERVGFLQLNVEVL</sequence>
<dbReference type="AlphaFoldDB" id="A0A240C2C7"/>
<reference evidence="2 3" key="2">
    <citation type="submission" date="2017-06" db="EMBL/GenBank/DDBJ databases">
        <authorList>
            <consortium name="Pathogen Informatics"/>
        </authorList>
    </citation>
    <scope>NUCLEOTIDE SEQUENCE [LARGE SCALE GENOMIC DNA]</scope>
    <source>
        <strain evidence="2 3">NCTC13833</strain>
    </source>
</reference>
<dbReference type="Proteomes" id="UP000652995">
    <property type="component" value="Unassembled WGS sequence"/>
</dbReference>
<evidence type="ECO:0000313" key="3">
    <source>
        <dbReference type="Proteomes" id="UP000243706"/>
    </source>
</evidence>
<evidence type="ECO:0000313" key="1">
    <source>
        <dbReference type="EMBL" id="GGA79947.1"/>
    </source>
</evidence>
<reference evidence="1" key="4">
    <citation type="submission" date="2024-05" db="EMBL/GenBank/DDBJ databases">
        <authorList>
            <person name="Sun Q."/>
            <person name="Sedlacek I."/>
        </authorList>
    </citation>
    <scope>NUCLEOTIDE SEQUENCE</scope>
    <source>
        <strain evidence="1">CCM 4175</strain>
    </source>
</reference>
<dbReference type="EMBL" id="LT906464">
    <property type="protein sequence ID" value="SNW02080.1"/>
    <property type="molecule type" value="Genomic_DNA"/>
</dbReference>
<dbReference type="EMBL" id="BMCB01000001">
    <property type="protein sequence ID" value="GGA79947.1"/>
    <property type="molecule type" value="Genomic_DNA"/>
</dbReference>
<name>A0A240C2C7_9STAP</name>
<accession>A0A240C2C7</accession>
<proteinExistence type="predicted"/>
<evidence type="ECO:0000313" key="2">
    <source>
        <dbReference type="EMBL" id="SNW02080.1"/>
    </source>
</evidence>
<dbReference type="KEGG" id="smus:C7J88_01455"/>
<organism evidence="2 3">
    <name type="scientific">Staphylococcus muscae</name>
    <dbReference type="NCBI Taxonomy" id="1294"/>
    <lineage>
        <taxon>Bacteria</taxon>
        <taxon>Bacillati</taxon>
        <taxon>Bacillota</taxon>
        <taxon>Bacilli</taxon>
        <taxon>Bacillales</taxon>
        <taxon>Staphylococcaceae</taxon>
        <taxon>Staphylococcus</taxon>
    </lineage>
</organism>
<protein>
    <submittedName>
        <fullName evidence="2">Uncharacterized protein</fullName>
    </submittedName>
</protein>
<keyword evidence="4" id="KW-1185">Reference proteome</keyword>